<name>A0A1X2IE25_9FUNG</name>
<feature type="region of interest" description="Disordered" evidence="1">
    <location>
        <begin position="124"/>
        <end position="157"/>
    </location>
</feature>
<feature type="compositionally biased region" description="Polar residues" evidence="1">
    <location>
        <begin position="13"/>
        <end position="28"/>
    </location>
</feature>
<protein>
    <submittedName>
        <fullName evidence="2">Uncharacterized protein</fullName>
    </submittedName>
</protein>
<dbReference type="OrthoDB" id="10580519at2759"/>
<gene>
    <name evidence="2" type="ORF">BCR42DRAFT_417310</name>
</gene>
<evidence type="ECO:0000313" key="3">
    <source>
        <dbReference type="Proteomes" id="UP000193560"/>
    </source>
</evidence>
<sequence>MHSNHHTLRQHHNITPTTTQRQQGYLNGNTRSTYIPPSLHLPTPSQADPFANMSAYVDYQKKIETLKTSLATNVTKSTAASATVTSRDDYPSQMIRPLTSTERHHHRQESFTIDLKEDEDGRFWSNGSIMSSGSSNSSGSSSGFLTPPRSLSPMTTTTTTTTAFNNRHHRHHHQEQLSSDSDTCYVTMEDRLKFLSFLRHRTGWHTDTVTDLDYMKNSGSLFFWDGQ</sequence>
<evidence type="ECO:0000256" key="1">
    <source>
        <dbReference type="SAM" id="MobiDB-lite"/>
    </source>
</evidence>
<dbReference type="Proteomes" id="UP000193560">
    <property type="component" value="Unassembled WGS sequence"/>
</dbReference>
<feature type="compositionally biased region" description="Basic residues" evidence="1">
    <location>
        <begin position="1"/>
        <end position="12"/>
    </location>
</feature>
<dbReference type="EMBL" id="MCGE01000014">
    <property type="protein sequence ID" value="ORZ14621.1"/>
    <property type="molecule type" value="Genomic_DNA"/>
</dbReference>
<reference evidence="2 3" key="1">
    <citation type="submission" date="2016-07" db="EMBL/GenBank/DDBJ databases">
        <title>Pervasive Adenine N6-methylation of Active Genes in Fungi.</title>
        <authorList>
            <consortium name="DOE Joint Genome Institute"/>
            <person name="Mondo S.J."/>
            <person name="Dannebaum R.O."/>
            <person name="Kuo R.C."/>
            <person name="Labutti K."/>
            <person name="Haridas S."/>
            <person name="Kuo A."/>
            <person name="Salamov A."/>
            <person name="Ahrendt S.R."/>
            <person name="Lipzen A."/>
            <person name="Sullivan W."/>
            <person name="Andreopoulos W.B."/>
            <person name="Clum A."/>
            <person name="Lindquist E."/>
            <person name="Daum C."/>
            <person name="Ramamoorthy G.K."/>
            <person name="Gryganskyi A."/>
            <person name="Culley D."/>
            <person name="Magnuson J.K."/>
            <person name="James T.Y."/>
            <person name="O'Malley M.A."/>
            <person name="Stajich J.E."/>
            <person name="Spatafora J.W."/>
            <person name="Visel A."/>
            <person name="Grigoriev I.V."/>
        </authorList>
    </citation>
    <scope>NUCLEOTIDE SEQUENCE [LARGE SCALE GENOMIC DNA]</scope>
    <source>
        <strain evidence="2 3">NRRL 1336</strain>
    </source>
</reference>
<organism evidence="2 3">
    <name type="scientific">Absidia repens</name>
    <dbReference type="NCBI Taxonomy" id="90262"/>
    <lineage>
        <taxon>Eukaryota</taxon>
        <taxon>Fungi</taxon>
        <taxon>Fungi incertae sedis</taxon>
        <taxon>Mucoromycota</taxon>
        <taxon>Mucoromycotina</taxon>
        <taxon>Mucoromycetes</taxon>
        <taxon>Mucorales</taxon>
        <taxon>Cunninghamellaceae</taxon>
        <taxon>Absidia</taxon>
    </lineage>
</organism>
<feature type="region of interest" description="Disordered" evidence="1">
    <location>
        <begin position="1"/>
        <end position="28"/>
    </location>
</feature>
<proteinExistence type="predicted"/>
<keyword evidence="3" id="KW-1185">Reference proteome</keyword>
<evidence type="ECO:0000313" key="2">
    <source>
        <dbReference type="EMBL" id="ORZ14621.1"/>
    </source>
</evidence>
<comment type="caution">
    <text evidence="2">The sequence shown here is derived from an EMBL/GenBank/DDBJ whole genome shotgun (WGS) entry which is preliminary data.</text>
</comment>
<dbReference type="AlphaFoldDB" id="A0A1X2IE25"/>
<feature type="compositionally biased region" description="Low complexity" evidence="1">
    <location>
        <begin position="125"/>
        <end position="143"/>
    </location>
</feature>
<accession>A0A1X2IE25</accession>